<reference evidence="2" key="1">
    <citation type="journal article" date="2016" name="Genome Announc.">
        <title>Draft genome sequences of fungus Aspergillus calidoustus.</title>
        <authorList>
            <person name="Horn F."/>
            <person name="Linde J."/>
            <person name="Mattern D.J."/>
            <person name="Walther G."/>
            <person name="Guthke R."/>
            <person name="Scherlach K."/>
            <person name="Martin K."/>
            <person name="Brakhage A.A."/>
            <person name="Petzke L."/>
            <person name="Valiante V."/>
        </authorList>
    </citation>
    <scope>NUCLEOTIDE SEQUENCE [LARGE SCALE GENOMIC DNA]</scope>
    <source>
        <strain evidence="2">SF006504</strain>
    </source>
</reference>
<proteinExistence type="predicted"/>
<name>A0A0U5HCC2_ASPCI</name>
<dbReference type="AlphaFoldDB" id="A0A0U5HCC2"/>
<evidence type="ECO:0000313" key="1">
    <source>
        <dbReference type="EMBL" id="CEL11892.1"/>
    </source>
</evidence>
<dbReference type="Proteomes" id="UP000054771">
    <property type="component" value="Unassembled WGS sequence"/>
</dbReference>
<keyword evidence="2" id="KW-1185">Reference proteome</keyword>
<sequence>MLRRRRGCWIFWNYREECNELGYWMDSAVVEPAQEDLEESEEPAGEEEVIPTDGAIKVLYMSAGSIGLSVYYFSHFGYNSTEYEGDIVQLRTYDGNPIMR</sequence>
<accession>A0A0U5HCC2</accession>
<evidence type="ECO:0000313" key="2">
    <source>
        <dbReference type="Proteomes" id="UP000054771"/>
    </source>
</evidence>
<dbReference type="EMBL" id="CDMC01000034">
    <property type="protein sequence ID" value="CEL11892.1"/>
    <property type="molecule type" value="Genomic_DNA"/>
</dbReference>
<protein>
    <submittedName>
        <fullName evidence="1">Uncharacterized protein</fullName>
    </submittedName>
</protein>
<gene>
    <name evidence="1" type="ORF">ASPCAL14987</name>
</gene>
<organism evidence="1 2">
    <name type="scientific">Aspergillus calidoustus</name>
    <dbReference type="NCBI Taxonomy" id="454130"/>
    <lineage>
        <taxon>Eukaryota</taxon>
        <taxon>Fungi</taxon>
        <taxon>Dikarya</taxon>
        <taxon>Ascomycota</taxon>
        <taxon>Pezizomycotina</taxon>
        <taxon>Eurotiomycetes</taxon>
        <taxon>Eurotiomycetidae</taxon>
        <taxon>Eurotiales</taxon>
        <taxon>Aspergillaceae</taxon>
        <taxon>Aspergillus</taxon>
        <taxon>Aspergillus subgen. Nidulantes</taxon>
    </lineage>
</organism>